<dbReference type="AlphaFoldDB" id="A0A165PEM1"/>
<keyword evidence="3" id="KW-1185">Reference proteome</keyword>
<feature type="compositionally biased region" description="Basic and acidic residues" evidence="1">
    <location>
        <begin position="229"/>
        <end position="240"/>
    </location>
</feature>
<gene>
    <name evidence="2" type="ORF">NEOLEDRAFT_1140103</name>
</gene>
<reference evidence="2 3" key="1">
    <citation type="journal article" date="2016" name="Mol. Biol. Evol.">
        <title>Comparative Genomics of Early-Diverging Mushroom-Forming Fungi Provides Insights into the Origins of Lignocellulose Decay Capabilities.</title>
        <authorList>
            <person name="Nagy L.G."/>
            <person name="Riley R."/>
            <person name="Tritt A."/>
            <person name="Adam C."/>
            <person name="Daum C."/>
            <person name="Floudas D."/>
            <person name="Sun H."/>
            <person name="Yadav J.S."/>
            <person name="Pangilinan J."/>
            <person name="Larsson K.H."/>
            <person name="Matsuura K."/>
            <person name="Barry K."/>
            <person name="Labutti K."/>
            <person name="Kuo R."/>
            <person name="Ohm R.A."/>
            <person name="Bhattacharya S.S."/>
            <person name="Shirouzu T."/>
            <person name="Yoshinaga Y."/>
            <person name="Martin F.M."/>
            <person name="Grigoriev I.V."/>
            <person name="Hibbett D.S."/>
        </authorList>
    </citation>
    <scope>NUCLEOTIDE SEQUENCE [LARGE SCALE GENOMIC DNA]</scope>
    <source>
        <strain evidence="2 3">HHB14362 ss-1</strain>
    </source>
</reference>
<accession>A0A165PEM1</accession>
<evidence type="ECO:0000256" key="1">
    <source>
        <dbReference type="SAM" id="MobiDB-lite"/>
    </source>
</evidence>
<protein>
    <submittedName>
        <fullName evidence="2">Uncharacterized protein</fullName>
    </submittedName>
</protein>
<evidence type="ECO:0000313" key="2">
    <source>
        <dbReference type="EMBL" id="KZT20933.1"/>
    </source>
</evidence>
<dbReference type="OrthoDB" id="2758165at2759"/>
<organism evidence="2 3">
    <name type="scientific">Neolentinus lepideus HHB14362 ss-1</name>
    <dbReference type="NCBI Taxonomy" id="1314782"/>
    <lineage>
        <taxon>Eukaryota</taxon>
        <taxon>Fungi</taxon>
        <taxon>Dikarya</taxon>
        <taxon>Basidiomycota</taxon>
        <taxon>Agaricomycotina</taxon>
        <taxon>Agaricomycetes</taxon>
        <taxon>Gloeophyllales</taxon>
        <taxon>Gloeophyllaceae</taxon>
        <taxon>Neolentinus</taxon>
    </lineage>
</organism>
<feature type="region of interest" description="Disordered" evidence="1">
    <location>
        <begin position="180"/>
        <end position="240"/>
    </location>
</feature>
<name>A0A165PEM1_9AGAM</name>
<sequence length="1055" mass="117452">MQFWRDPENIVLHAVDSATAWPNKTMSLIEPLRKPLPEWVYYGPHPFTSRHCRSLAAELKQQRPVIALGDPPSTVQDQPSNNTLRLCFDMALCTTALLRSLMLTESEMTKDPVSKTSILANFVRNIMLLGVPDAVPLDEAEYVLPRHPKFPHNPLFKFTHKTAVAPLIICNSPVEPSNGYSAHWHSSSTSPDSWDTPSSGRAHSISTEAPRGSPEFLSDTSLGSGSAGDPEHLLHPGEKAVPRRWQPWELDVPGRLFEDFACEDDPEESDDDFTAVQQETSLNRHLLSSASSSDKALLPFLCMSQGEDVFGLLASVLYQRYAWGIKEPIPGLTYRRGSTTLQLVVAWLEECDTPDGHLPQVHVAFEDSSSHPVSLGQFNLCDPIGAFRLASFLGSLRNHAQRLQDLVLEVLADPPCDPLIWRSDFNREEENSDSYEHLPSRIAEWANGVAEALQGPDNHRSNSIQVSMATDKPNPRWKGGRANDSRSLPAMHLEGGDQVRTIAHNATAAKSKRGIALGSPSEAPSKAQSCSAFAKGTGQDVGAYGDLHICHWMADRLALLSGFVGQTSSEAINRYEDYTAFRWPNAWDSLDKMPSVDPLVEDLKEELFLAVQERQGKADTPSHKDILSQDPLYHVMSSKLSVVLHACRNARLRRQYGQGTPIIYEVDTRRDWDNLLGEFIKSEKVFPLPERLLHLPKNSSVENDYSTQFVQLFTQLYRKEDRILGDGADDRDGEQATHIWSYVSRLRTVGEQWVAWQSNNKGMTLYSQKAEVRSVREPSRGKCDQVCALRCPDFYPKKSNVLRDMHRLIIQGDPTDTDEQEPHDIQGLSQTHRPAPIQRTQAVLQTIFGSSRNEALLLSQSDTVDDIASRVANMGIIESNSADKAEDDDKQAAKWDRSLYVPLLLVEYKKADGTPGGGVNQARMYTVAGSKFLAHLGIYDFPTFGLVTDGALGAVTCTYTLEPGRSHKPKLASTRVCEANARIFDICHPLSAFHFCTFLTMLLTSHADKLEKLLGDDCRSEFQEKCKTNDPSLQWNMKMQRKARSAVASSSGSAT</sequence>
<proteinExistence type="predicted"/>
<dbReference type="Proteomes" id="UP000076761">
    <property type="component" value="Unassembled WGS sequence"/>
</dbReference>
<dbReference type="EMBL" id="KV425613">
    <property type="protein sequence ID" value="KZT20933.1"/>
    <property type="molecule type" value="Genomic_DNA"/>
</dbReference>
<dbReference type="InParanoid" id="A0A165PEM1"/>
<feature type="compositionally biased region" description="Low complexity" evidence="1">
    <location>
        <begin position="183"/>
        <end position="199"/>
    </location>
</feature>
<feature type="region of interest" description="Disordered" evidence="1">
    <location>
        <begin position="469"/>
        <end position="490"/>
    </location>
</feature>
<evidence type="ECO:0000313" key="3">
    <source>
        <dbReference type="Proteomes" id="UP000076761"/>
    </source>
</evidence>